<sequence>MTAQTKWLSDAIEGMKNGTYDMTVDGKCSQCGACCSRCLPLSSKEIITIKQYIKAHDIKPYRHLFPVAKEVYDLACPFMDDSKLKEKCRIYPVRPEICRQFICKGDKKPFRMKAARYEVVDVRKEFFGE</sequence>
<reference evidence="1 2" key="1">
    <citation type="submission" date="2018-08" db="EMBL/GenBank/DDBJ databases">
        <title>A genome reference for cultivated species of the human gut microbiota.</title>
        <authorList>
            <person name="Zou Y."/>
            <person name="Xue W."/>
            <person name="Luo G."/>
        </authorList>
    </citation>
    <scope>NUCLEOTIDE SEQUENCE [LARGE SCALE GENOMIC DNA]</scope>
    <source>
        <strain evidence="1 2">AM09-9</strain>
    </source>
</reference>
<dbReference type="Pfam" id="PF03692">
    <property type="entry name" value="CxxCxxCC"/>
    <property type="match status" value="1"/>
</dbReference>
<accession>A0A415D557</accession>
<proteinExistence type="predicted"/>
<evidence type="ECO:0000313" key="2">
    <source>
        <dbReference type="Proteomes" id="UP000285832"/>
    </source>
</evidence>
<comment type="caution">
    <text evidence="1">The sequence shown here is derived from an EMBL/GenBank/DDBJ whole genome shotgun (WGS) entry which is preliminary data.</text>
</comment>
<organism evidence="1 2">
    <name type="scientific">[Ruminococcus] lactaris</name>
    <dbReference type="NCBI Taxonomy" id="46228"/>
    <lineage>
        <taxon>Bacteria</taxon>
        <taxon>Bacillati</taxon>
        <taxon>Bacillota</taxon>
        <taxon>Clostridia</taxon>
        <taxon>Lachnospirales</taxon>
        <taxon>Lachnospiraceae</taxon>
        <taxon>Mediterraneibacter</taxon>
    </lineage>
</organism>
<gene>
    <name evidence="1" type="ORF">DW116_08225</name>
</gene>
<dbReference type="Proteomes" id="UP000285832">
    <property type="component" value="Unassembled WGS sequence"/>
</dbReference>
<dbReference type="RefSeq" id="WP_118279138.1">
    <property type="nucleotide sequence ID" value="NZ_JAQDJO010000017.1"/>
</dbReference>
<dbReference type="InterPro" id="IPR005358">
    <property type="entry name" value="Puta_zinc/iron-chelating_dom"/>
</dbReference>
<dbReference type="EMBL" id="QRMI01000018">
    <property type="protein sequence ID" value="RHJ61151.1"/>
    <property type="molecule type" value="Genomic_DNA"/>
</dbReference>
<dbReference type="AlphaFoldDB" id="A0A415D557"/>
<protein>
    <submittedName>
        <fullName evidence="1">YkgJ family cysteine cluster protein</fullName>
    </submittedName>
</protein>
<evidence type="ECO:0000313" key="1">
    <source>
        <dbReference type="EMBL" id="RHJ61151.1"/>
    </source>
</evidence>
<name>A0A415D557_9FIRM</name>